<dbReference type="InParanoid" id="G0NC01"/>
<evidence type="ECO:0000313" key="2">
    <source>
        <dbReference type="EMBL" id="EGT57238.1"/>
    </source>
</evidence>
<protein>
    <submittedName>
        <fullName evidence="2">Uncharacterized protein</fullName>
    </submittedName>
</protein>
<organism evidence="3">
    <name type="scientific">Caenorhabditis brenneri</name>
    <name type="common">Nematode worm</name>
    <dbReference type="NCBI Taxonomy" id="135651"/>
    <lineage>
        <taxon>Eukaryota</taxon>
        <taxon>Metazoa</taxon>
        <taxon>Ecdysozoa</taxon>
        <taxon>Nematoda</taxon>
        <taxon>Chromadorea</taxon>
        <taxon>Rhabditida</taxon>
        <taxon>Rhabditina</taxon>
        <taxon>Rhabditomorpha</taxon>
        <taxon>Rhabditoidea</taxon>
        <taxon>Rhabditidae</taxon>
        <taxon>Peloderinae</taxon>
        <taxon>Caenorhabditis</taxon>
    </lineage>
</organism>
<evidence type="ECO:0000313" key="3">
    <source>
        <dbReference type="Proteomes" id="UP000008068"/>
    </source>
</evidence>
<dbReference type="HOGENOM" id="CLU_2348541_0_0_1"/>
<evidence type="ECO:0000256" key="1">
    <source>
        <dbReference type="SAM" id="MobiDB-lite"/>
    </source>
</evidence>
<feature type="region of interest" description="Disordered" evidence="1">
    <location>
        <begin position="1"/>
        <end position="26"/>
    </location>
</feature>
<sequence length="97" mass="10946">MLDMLRQIGRPESSKCGEEDEGESVKGKVVIDAFRTRWRRGRGRGRWTMSRSRRHRSNSVGEGESRHQRTPNDQSTVNSTKPGATSNNKQFGTLAEA</sequence>
<reference evidence="3" key="1">
    <citation type="submission" date="2011-07" db="EMBL/GenBank/DDBJ databases">
        <authorList>
            <consortium name="Caenorhabditis brenneri Sequencing and Analysis Consortium"/>
            <person name="Wilson R.K."/>
        </authorList>
    </citation>
    <scope>NUCLEOTIDE SEQUENCE [LARGE SCALE GENOMIC DNA]</scope>
    <source>
        <strain evidence="3">PB2801</strain>
    </source>
</reference>
<feature type="compositionally biased region" description="Polar residues" evidence="1">
    <location>
        <begin position="71"/>
        <end position="91"/>
    </location>
</feature>
<feature type="compositionally biased region" description="Basic residues" evidence="1">
    <location>
        <begin position="40"/>
        <end position="57"/>
    </location>
</feature>
<dbReference type="Proteomes" id="UP000008068">
    <property type="component" value="Unassembled WGS sequence"/>
</dbReference>
<proteinExistence type="predicted"/>
<dbReference type="EMBL" id="GL379860">
    <property type="protein sequence ID" value="EGT57238.1"/>
    <property type="molecule type" value="Genomic_DNA"/>
</dbReference>
<name>G0NC01_CAEBE</name>
<feature type="region of interest" description="Disordered" evidence="1">
    <location>
        <begin position="40"/>
        <end position="97"/>
    </location>
</feature>
<accession>G0NC01</accession>
<keyword evidence="3" id="KW-1185">Reference proteome</keyword>
<gene>
    <name evidence="2" type="ORF">CAEBREN_00902</name>
</gene>
<dbReference type="AlphaFoldDB" id="G0NC01"/>